<proteinExistence type="predicted"/>
<dbReference type="EMBL" id="BGPR01163408">
    <property type="protein sequence ID" value="GBM04294.1"/>
    <property type="molecule type" value="Genomic_DNA"/>
</dbReference>
<reference evidence="1 2" key="1">
    <citation type="journal article" date="2019" name="Sci. Rep.">
        <title>Orb-weaving spider Araneus ventricosus genome elucidates the spidroin gene catalogue.</title>
        <authorList>
            <person name="Kono N."/>
            <person name="Nakamura H."/>
            <person name="Ohtoshi R."/>
            <person name="Moran D.A.P."/>
            <person name="Shinohara A."/>
            <person name="Yoshida Y."/>
            <person name="Fujiwara M."/>
            <person name="Mori M."/>
            <person name="Tomita M."/>
            <person name="Arakawa K."/>
        </authorList>
    </citation>
    <scope>NUCLEOTIDE SEQUENCE [LARGE SCALE GENOMIC DNA]</scope>
</reference>
<evidence type="ECO:0000313" key="2">
    <source>
        <dbReference type="Proteomes" id="UP000499080"/>
    </source>
</evidence>
<feature type="non-terminal residue" evidence="1">
    <location>
        <position position="1"/>
    </location>
</feature>
<dbReference type="AlphaFoldDB" id="A0A4Y2CK29"/>
<evidence type="ECO:0000313" key="1">
    <source>
        <dbReference type="EMBL" id="GBM04294.1"/>
    </source>
</evidence>
<comment type="caution">
    <text evidence="1">The sequence shown here is derived from an EMBL/GenBank/DDBJ whole genome shotgun (WGS) entry which is preliminary data.</text>
</comment>
<protein>
    <submittedName>
        <fullName evidence="1">Uncharacterized protein</fullName>
    </submittedName>
</protein>
<keyword evidence="2" id="KW-1185">Reference proteome</keyword>
<gene>
    <name evidence="1" type="ORF">AVEN_126541_1</name>
</gene>
<dbReference type="Proteomes" id="UP000499080">
    <property type="component" value="Unassembled WGS sequence"/>
</dbReference>
<sequence>SPFLVEKALSNCVSETKSVKKLRCGDLQFKFETQKQRQKLAKLKSLANIPVSVNPHGSLNSSKGFISIGKLLNEPIEQITEDFTRQGVTHLRRITVWRDGQLLNT</sequence>
<name>A0A4Y2CK29_ARAVE</name>
<organism evidence="1 2">
    <name type="scientific">Araneus ventricosus</name>
    <name type="common">Orbweaver spider</name>
    <name type="synonym">Epeira ventricosa</name>
    <dbReference type="NCBI Taxonomy" id="182803"/>
    <lineage>
        <taxon>Eukaryota</taxon>
        <taxon>Metazoa</taxon>
        <taxon>Ecdysozoa</taxon>
        <taxon>Arthropoda</taxon>
        <taxon>Chelicerata</taxon>
        <taxon>Arachnida</taxon>
        <taxon>Araneae</taxon>
        <taxon>Araneomorphae</taxon>
        <taxon>Entelegynae</taxon>
        <taxon>Araneoidea</taxon>
        <taxon>Araneidae</taxon>
        <taxon>Araneus</taxon>
    </lineage>
</organism>
<accession>A0A4Y2CK29</accession>